<dbReference type="GO" id="GO:0016020">
    <property type="term" value="C:membrane"/>
    <property type="evidence" value="ECO:0007669"/>
    <property type="project" value="UniProtKB-SubCell"/>
</dbReference>
<feature type="domain" description="Peptidase S54 rhomboid" evidence="10">
    <location>
        <begin position="148"/>
        <end position="291"/>
    </location>
</feature>
<evidence type="ECO:0000256" key="4">
    <source>
        <dbReference type="ARBA" id="ARBA00013039"/>
    </source>
</evidence>
<dbReference type="PANTHER" id="PTHR43731">
    <property type="entry name" value="RHOMBOID PROTEASE"/>
    <property type="match status" value="1"/>
</dbReference>
<evidence type="ECO:0000313" key="11">
    <source>
        <dbReference type="EMBL" id="KAI6645774.1"/>
    </source>
</evidence>
<gene>
    <name evidence="11" type="ORF">LOD99_13037</name>
</gene>
<comment type="subcellular location">
    <subcellularLocation>
        <location evidence="2">Membrane</location>
        <topology evidence="2">Multi-pass membrane protein</topology>
    </subcellularLocation>
</comment>
<evidence type="ECO:0000256" key="6">
    <source>
        <dbReference type="ARBA" id="ARBA00022801"/>
    </source>
</evidence>
<feature type="transmembrane region" description="Helical" evidence="9">
    <location>
        <begin position="107"/>
        <end position="127"/>
    </location>
</feature>
<keyword evidence="6" id="KW-0378">Hydrolase</keyword>
<accession>A0AAV7JAP0</accession>
<comment type="similarity">
    <text evidence="3">Belongs to the peptidase S54 family.</text>
</comment>
<dbReference type="EC" id="3.4.21.105" evidence="4"/>
<feature type="transmembrane region" description="Helical" evidence="9">
    <location>
        <begin position="239"/>
        <end position="265"/>
    </location>
</feature>
<comment type="catalytic activity">
    <reaction evidence="1">
        <text>Cleaves type-1 transmembrane domains using a catalytic dyad composed of serine and histidine that are contributed by different transmembrane domains.</text>
        <dbReference type="EC" id="3.4.21.105"/>
    </reaction>
</comment>
<evidence type="ECO:0000259" key="10">
    <source>
        <dbReference type="Pfam" id="PF01694"/>
    </source>
</evidence>
<keyword evidence="12" id="KW-1185">Reference proteome</keyword>
<organism evidence="11 12">
    <name type="scientific">Oopsacas minuta</name>
    <dbReference type="NCBI Taxonomy" id="111878"/>
    <lineage>
        <taxon>Eukaryota</taxon>
        <taxon>Metazoa</taxon>
        <taxon>Porifera</taxon>
        <taxon>Hexactinellida</taxon>
        <taxon>Hexasterophora</taxon>
        <taxon>Lyssacinosida</taxon>
        <taxon>Leucopsacidae</taxon>
        <taxon>Oopsacas</taxon>
    </lineage>
</organism>
<dbReference type="InterPro" id="IPR050925">
    <property type="entry name" value="Rhomboid_protease_S54"/>
</dbReference>
<sequence length="314" mass="35728">MLKSRSIIFRGHSSIRSIRRPYGTSNVAKNWKLILGYTVFTTTFTGAALVVTAVGEYELVRRQRGFMNNPMNSYRRKMWLGPPGQEEFKLRERMGDWFRSLVPTQTAFLVIIAVNIGILLAWKRAVYNRELSNKMFKWFTLRNSSKPITLLTSTFSHSSALHLFINMYCLWTFLPTMDSSYGLIRTLAIFFTGCVCSSYVNVLYKLIRGSTIPSVGASGGILAVVTAMAEIFPDIRLTFIIPVVAFDASTGVIGITALSVCGIIFKKILPSIDHVAHLAGIAYGYVWHRYIHTFYVTHSKTVKSKWRQFRERKY</sequence>
<feature type="transmembrane region" description="Helical" evidence="9">
    <location>
        <begin position="148"/>
        <end position="174"/>
    </location>
</feature>
<dbReference type="Gene3D" id="1.20.1540.10">
    <property type="entry name" value="Rhomboid-like"/>
    <property type="match status" value="1"/>
</dbReference>
<dbReference type="Pfam" id="PF01694">
    <property type="entry name" value="Rhomboid"/>
    <property type="match status" value="1"/>
</dbReference>
<dbReference type="InterPro" id="IPR022764">
    <property type="entry name" value="Peptidase_S54_rhomboid_dom"/>
</dbReference>
<comment type="caution">
    <text evidence="11">The sequence shown here is derived from an EMBL/GenBank/DDBJ whole genome shotgun (WGS) entry which is preliminary data.</text>
</comment>
<keyword evidence="5 9" id="KW-0812">Transmembrane</keyword>
<dbReference type="Proteomes" id="UP001165289">
    <property type="component" value="Unassembled WGS sequence"/>
</dbReference>
<evidence type="ECO:0000256" key="3">
    <source>
        <dbReference type="ARBA" id="ARBA00009045"/>
    </source>
</evidence>
<evidence type="ECO:0000313" key="12">
    <source>
        <dbReference type="Proteomes" id="UP001165289"/>
    </source>
</evidence>
<dbReference type="SUPFAM" id="SSF144091">
    <property type="entry name" value="Rhomboid-like"/>
    <property type="match status" value="1"/>
</dbReference>
<feature type="transmembrane region" description="Helical" evidence="9">
    <location>
        <begin position="180"/>
        <end position="200"/>
    </location>
</feature>
<keyword evidence="8 9" id="KW-0472">Membrane</keyword>
<evidence type="ECO:0000256" key="1">
    <source>
        <dbReference type="ARBA" id="ARBA00000156"/>
    </source>
</evidence>
<dbReference type="EMBL" id="JAKMXF010000365">
    <property type="protein sequence ID" value="KAI6645774.1"/>
    <property type="molecule type" value="Genomic_DNA"/>
</dbReference>
<evidence type="ECO:0000256" key="9">
    <source>
        <dbReference type="SAM" id="Phobius"/>
    </source>
</evidence>
<evidence type="ECO:0000256" key="7">
    <source>
        <dbReference type="ARBA" id="ARBA00022989"/>
    </source>
</evidence>
<feature type="transmembrane region" description="Helical" evidence="9">
    <location>
        <begin position="34"/>
        <end position="54"/>
    </location>
</feature>
<proteinExistence type="inferred from homology"/>
<keyword evidence="7 9" id="KW-1133">Transmembrane helix</keyword>
<protein>
    <recommendedName>
        <fullName evidence="4">rhomboid protease</fullName>
        <ecNumber evidence="4">3.4.21.105</ecNumber>
    </recommendedName>
</protein>
<dbReference type="AlphaFoldDB" id="A0AAV7JAP0"/>
<feature type="transmembrane region" description="Helical" evidence="9">
    <location>
        <begin position="212"/>
        <end position="233"/>
    </location>
</feature>
<dbReference type="GO" id="GO:0004252">
    <property type="term" value="F:serine-type endopeptidase activity"/>
    <property type="evidence" value="ECO:0007669"/>
    <property type="project" value="InterPro"/>
</dbReference>
<dbReference type="PANTHER" id="PTHR43731:SF14">
    <property type="entry name" value="PRESENILIN-ASSOCIATED RHOMBOID-LIKE PROTEIN, MITOCHONDRIAL"/>
    <property type="match status" value="1"/>
</dbReference>
<evidence type="ECO:0000256" key="5">
    <source>
        <dbReference type="ARBA" id="ARBA00022692"/>
    </source>
</evidence>
<dbReference type="InterPro" id="IPR035952">
    <property type="entry name" value="Rhomboid-like_sf"/>
</dbReference>
<reference evidence="11 12" key="1">
    <citation type="journal article" date="2023" name="BMC Biol.">
        <title>The compact genome of the sponge Oopsacas minuta (Hexactinellida) is lacking key metazoan core genes.</title>
        <authorList>
            <person name="Santini S."/>
            <person name="Schenkelaars Q."/>
            <person name="Jourda C."/>
            <person name="Duchesne M."/>
            <person name="Belahbib H."/>
            <person name="Rocher C."/>
            <person name="Selva M."/>
            <person name="Riesgo A."/>
            <person name="Vervoort M."/>
            <person name="Leys S.P."/>
            <person name="Kodjabachian L."/>
            <person name="Le Bivic A."/>
            <person name="Borchiellini C."/>
            <person name="Claverie J.M."/>
            <person name="Renard E."/>
        </authorList>
    </citation>
    <scope>NUCLEOTIDE SEQUENCE [LARGE SCALE GENOMIC DNA]</scope>
    <source>
        <strain evidence="11">SPO-2</strain>
    </source>
</reference>
<evidence type="ECO:0000256" key="2">
    <source>
        <dbReference type="ARBA" id="ARBA00004141"/>
    </source>
</evidence>
<name>A0AAV7JAP0_9METZ</name>
<evidence type="ECO:0000256" key="8">
    <source>
        <dbReference type="ARBA" id="ARBA00023136"/>
    </source>
</evidence>